<dbReference type="SUPFAM" id="SSF56349">
    <property type="entry name" value="DNA breaking-rejoining enzymes"/>
    <property type="match status" value="1"/>
</dbReference>
<dbReference type="Pfam" id="PF00589">
    <property type="entry name" value="Phage_integrase"/>
    <property type="match status" value="1"/>
</dbReference>
<dbReference type="InterPro" id="IPR010998">
    <property type="entry name" value="Integrase_recombinase_N"/>
</dbReference>
<reference evidence="5 6" key="1">
    <citation type="submission" date="2019-07" db="EMBL/GenBank/DDBJ databases">
        <title>Genomic Encyclopedia of Type Strains, Phase IV (KMG-IV): sequencing the most valuable type-strain genomes for metagenomic binning, comparative biology and taxonomic classification.</title>
        <authorList>
            <person name="Goeker M."/>
        </authorList>
    </citation>
    <scope>NUCLEOTIDE SEQUENCE [LARGE SCALE GENOMIC DNA]</scope>
    <source>
        <strain evidence="5 6">DSM 18961</strain>
    </source>
</reference>
<evidence type="ECO:0000256" key="1">
    <source>
        <dbReference type="ARBA" id="ARBA00008857"/>
    </source>
</evidence>
<dbReference type="InterPro" id="IPR050090">
    <property type="entry name" value="Tyrosine_recombinase_XerCD"/>
</dbReference>
<dbReference type="OrthoDB" id="1068680at2"/>
<comment type="caution">
    <text evidence="5">The sequence shown here is derived from an EMBL/GenBank/DDBJ whole genome shotgun (WGS) entry which is preliminary data.</text>
</comment>
<dbReference type="InterPro" id="IPR025269">
    <property type="entry name" value="SAM-like_dom"/>
</dbReference>
<dbReference type="Pfam" id="PF17293">
    <property type="entry name" value="Arm-DNA-bind_5"/>
    <property type="match status" value="1"/>
</dbReference>
<organism evidence="5 6">
    <name type="scientific">Tenacibaculum adriaticum</name>
    <dbReference type="NCBI Taxonomy" id="413713"/>
    <lineage>
        <taxon>Bacteria</taxon>
        <taxon>Pseudomonadati</taxon>
        <taxon>Bacteroidota</taxon>
        <taxon>Flavobacteriia</taxon>
        <taxon>Flavobacteriales</taxon>
        <taxon>Flavobacteriaceae</taxon>
        <taxon>Tenacibaculum</taxon>
    </lineage>
</organism>
<dbReference type="InterPro" id="IPR013762">
    <property type="entry name" value="Integrase-like_cat_sf"/>
</dbReference>
<dbReference type="GO" id="GO:0006310">
    <property type="term" value="P:DNA recombination"/>
    <property type="evidence" value="ECO:0007669"/>
    <property type="project" value="UniProtKB-KW"/>
</dbReference>
<keyword evidence="2" id="KW-0238">DNA-binding</keyword>
<dbReference type="GO" id="GO:0003677">
    <property type="term" value="F:DNA binding"/>
    <property type="evidence" value="ECO:0007669"/>
    <property type="project" value="UniProtKB-KW"/>
</dbReference>
<feature type="domain" description="Tyr recombinase" evidence="4">
    <location>
        <begin position="250"/>
        <end position="443"/>
    </location>
</feature>
<proteinExistence type="inferred from homology"/>
<dbReference type="Proteomes" id="UP000323136">
    <property type="component" value="Unassembled WGS sequence"/>
</dbReference>
<dbReference type="Gene3D" id="1.10.150.130">
    <property type="match status" value="1"/>
</dbReference>
<evidence type="ECO:0000259" key="4">
    <source>
        <dbReference type="PROSITE" id="PS51898"/>
    </source>
</evidence>
<dbReference type="InterPro" id="IPR011010">
    <property type="entry name" value="DNA_brk_join_enz"/>
</dbReference>
<dbReference type="PANTHER" id="PTHR30349">
    <property type="entry name" value="PHAGE INTEGRASE-RELATED"/>
    <property type="match status" value="1"/>
</dbReference>
<dbReference type="Gene3D" id="1.10.443.10">
    <property type="entry name" value="Intergrase catalytic core"/>
    <property type="match status" value="1"/>
</dbReference>
<comment type="similarity">
    <text evidence="1">Belongs to the 'phage' integrase family.</text>
</comment>
<dbReference type="EMBL" id="VNIA01000001">
    <property type="protein sequence ID" value="TYQ00222.1"/>
    <property type="molecule type" value="Genomic_DNA"/>
</dbReference>
<dbReference type="InterPro" id="IPR035386">
    <property type="entry name" value="Arm-DNA-bind_5"/>
</dbReference>
<name>A0A5S5DWJ5_9FLAO</name>
<gene>
    <name evidence="5" type="ORF">C7447_101832</name>
</gene>
<evidence type="ECO:0000256" key="3">
    <source>
        <dbReference type="ARBA" id="ARBA00023172"/>
    </source>
</evidence>
<accession>A0A5S5DWJ5</accession>
<dbReference type="PANTHER" id="PTHR30349:SF64">
    <property type="entry name" value="PROPHAGE INTEGRASE INTD-RELATED"/>
    <property type="match status" value="1"/>
</dbReference>
<dbReference type="PROSITE" id="PS51898">
    <property type="entry name" value="TYR_RECOMBINASE"/>
    <property type="match status" value="1"/>
</dbReference>
<evidence type="ECO:0000313" key="5">
    <source>
        <dbReference type="EMBL" id="TYQ00222.1"/>
    </source>
</evidence>
<dbReference type="Pfam" id="PF13102">
    <property type="entry name" value="Phage_int_SAM_5"/>
    <property type="match status" value="1"/>
</dbReference>
<evidence type="ECO:0000256" key="2">
    <source>
        <dbReference type="ARBA" id="ARBA00023125"/>
    </source>
</evidence>
<dbReference type="RefSeq" id="WP_148869003.1">
    <property type="nucleotide sequence ID" value="NZ_VNIA01000001.1"/>
</dbReference>
<dbReference type="AlphaFoldDB" id="A0A5S5DWJ5"/>
<keyword evidence="6" id="KW-1185">Reference proteome</keyword>
<dbReference type="InterPro" id="IPR002104">
    <property type="entry name" value="Integrase_catalytic"/>
</dbReference>
<evidence type="ECO:0000313" key="6">
    <source>
        <dbReference type="Proteomes" id="UP000323136"/>
    </source>
</evidence>
<protein>
    <submittedName>
        <fullName evidence="5">Site-specific recombinase XerD</fullName>
    </submittedName>
</protein>
<dbReference type="GO" id="GO:0015074">
    <property type="term" value="P:DNA integration"/>
    <property type="evidence" value="ECO:0007669"/>
    <property type="project" value="InterPro"/>
</dbReference>
<keyword evidence="3" id="KW-0233">DNA recombination</keyword>
<sequence length="444" mass="52345">MASIKIVRRKNKERKDGTAPLALRLSKNYKTNYFFTGQYILEKDWDCENGKVKRTHPNHKKINNFLMKKIIEANDISFEVNNKISSKELKKKIVGLNNQKSFFELAANRIENKFKKGTYSVAKSELSILHNLDEYLSSKTALPKEVIISGINKRRKERISRAKRNGYSYEDGINYFKNNTKLEFQDIDQSFINKYKVFCSAYLLQKTRTITNQLIFIRTIFNIAIKDNLIDNTIYPFANEKERIRIKSSNHKIGLTKKEIEKIEQLNFPKLSSIWHTRNVWLIAFYFAGIRISDVVRLKWSDFKNDRLYYIMNKNEKPLSLKIPEKAKSILNKYKKHSKENNGYVFPFLQKVKEHNTEDMFRKTRNATKLFNKYLKRIAVQCDIKKNLSNHIARHSFGNIAGDSIHPLMLQKLYRHSDLKTTLNYQANFIHRDADEALDSVINF</sequence>